<keyword evidence="3" id="KW-0812">Transmembrane</keyword>
<comment type="subcellular location">
    <subcellularLocation>
        <location evidence="1">Membrane</location>
        <topology evidence="1">Multi-pass membrane protein</topology>
    </subcellularLocation>
</comment>
<keyword evidence="5" id="KW-0472">Membrane</keyword>
<reference evidence="8 13" key="4">
    <citation type="journal article" date="2018" name="Sci. Rep.">
        <title>A complete Leishmania donovani reference genome identifies novel genetic variations associated with virulence.</title>
        <authorList>
            <person name="Lypaczewski P."/>
            <person name="Hoshizaki J."/>
            <person name="Zhang W.-W."/>
            <person name="McCall L.-I."/>
            <person name="Torcivia-Rodriguez J."/>
            <person name="Simonyan V."/>
            <person name="Kaur A."/>
            <person name="Dewar K."/>
            <person name="Matlashewski G."/>
        </authorList>
    </citation>
    <scope>NUCLEOTIDE SEQUENCE [LARGE SCALE GENOMIC DNA]</scope>
    <source>
        <strain evidence="8 13">LdCL</strain>
    </source>
</reference>
<evidence type="ECO:0000256" key="1">
    <source>
        <dbReference type="ARBA" id="ARBA00004141"/>
    </source>
</evidence>
<dbReference type="GO" id="GO:0016020">
    <property type="term" value="C:membrane"/>
    <property type="evidence" value="ECO:0007669"/>
    <property type="project" value="UniProtKB-SubCell"/>
</dbReference>
<sequence>MMRLLHKCDLFRVVQDSENHLTPATPYGAAVSIATMTVLVILFIGECYGYVSGHQNCHITPSAFKNILDADMQRKVDRLHFSISLPYMPCHRIATETVSVFAHDEQAERDTHISLYHIPYGSYVSNSSAAYISGEVLSGTEHGCLVTGTAPIAAKPSSFNIILKDYRVEDSRKYRPDFQIHHFSGGNAYGDWGVPQVRHQTLEPMSGFKSAHALQEPYFFQFFLQLIPTTVDLAGKDSRVGYQYTAFHSMLRYNGQGRAPGLYFSYKLSPFSMDCAVQYDTLSHFVVNLCAVVGGVYTVAEMVEAGMEWLARERRLREVSARNRRNAEALKNAAGGAPIAS</sequence>
<evidence type="ECO:0000313" key="12">
    <source>
        <dbReference type="Proteomes" id="UP000008980"/>
    </source>
</evidence>
<evidence type="ECO:0000313" key="9">
    <source>
        <dbReference type="EMBL" id="CAC5432436.1"/>
    </source>
</evidence>
<dbReference type="PANTHER" id="PTHR10984">
    <property type="entry name" value="ENDOPLASMIC RETICULUM-GOLGI INTERMEDIATE COMPARTMENT PROTEIN"/>
    <property type="match status" value="1"/>
</dbReference>
<feature type="domain" description="Endoplasmic reticulum vesicle transporter N-terminal" evidence="7">
    <location>
        <begin position="5"/>
        <end position="98"/>
    </location>
</feature>
<protein>
    <submittedName>
        <fullName evidence="8">Endoplasmic Reticulum-Golgi Intermediate Compartment (ERGIC)/Endoplasmic reticulum vesicle transporter, putative</fullName>
    </submittedName>
    <submittedName>
        <fullName evidence="11">Endoplasmic reticulum vesicle transporter family protein</fullName>
    </submittedName>
    <submittedName>
        <fullName evidence="9">Endoplasmic_Reticulum-Golgi_Inediate_Compartment_ (ERGIC)/Endoplasmic_reticulum_vesicle_transporter_putative/ Pfam:PF13850/Pfam:PF07970</fullName>
    </submittedName>
</protein>
<reference evidence="11" key="6">
    <citation type="submission" date="2019-02" db="EMBL/GenBank/DDBJ databases">
        <title>FDA dAtabase for Regulatory Grade micrObial Sequences (FDA-ARGOS): Supporting development and validation of Infectious Disease Dx tests.</title>
        <authorList>
            <person name="Duncan R."/>
            <person name="Fisher C."/>
            <person name="Tallon L.J."/>
            <person name="Sadzewicz L."/>
            <person name="Sengamalay N."/>
            <person name="Ott S."/>
            <person name="Godinez A."/>
            <person name="Nagaraj S."/>
            <person name="Nadendla S."/>
            <person name="Sichtig H."/>
        </authorList>
    </citation>
    <scope>NUCLEOTIDE SEQUENCE</scope>
    <source>
        <strain evidence="11">FDAARGOS_360</strain>
    </source>
</reference>
<dbReference type="EMBL" id="LR812651">
    <property type="protein sequence ID" value="CAC5432436.1"/>
    <property type="molecule type" value="Genomic_DNA"/>
</dbReference>
<evidence type="ECO:0000313" key="10">
    <source>
        <dbReference type="EMBL" id="CBZ36430.1"/>
    </source>
</evidence>
<reference evidence="14" key="5">
    <citation type="submission" date="2019-02" db="EMBL/GenBank/DDBJ databases">
        <title>FDA dAtabase for Regulatory Grade micrObial Sequences (FDA-ARGOS): Supporting development and validation of Infectious Disease Dx tests.</title>
        <authorList>
            <person name="Duncan R."/>
            <person name="Fisher C."/>
            <person name="Tallon L."/>
            <person name="Sadzewicz L."/>
            <person name="Sengamalay N."/>
            <person name="Ott S."/>
            <person name="Godinez A."/>
            <person name="Nagaraj S."/>
            <person name="Vavikolanu K."/>
            <person name="Vyas G."/>
            <person name="Nadendla S."/>
            <person name="Aluvathingal J."/>
            <person name="Sichtig H."/>
        </authorList>
    </citation>
    <scope>NUCLEOTIDE SEQUENCE [LARGE SCALE GENOMIC DNA]</scope>
    <source>
        <strain evidence="14">FDAARGOS_360</strain>
    </source>
</reference>
<dbReference type="VEuPathDB" id="TriTrypDB:LDHU3_31.0360"/>
<accession>E9BMF2</accession>
<reference evidence="10 12" key="1">
    <citation type="journal article" date="2011" name="Genome Res.">
        <title>Whole genome sequencing of multiple Leishmania donovani clinical isolates provides insights into population structure and mechanisms of drug resistance.</title>
        <authorList>
            <person name="Downing T."/>
            <person name="Imamura H."/>
            <person name="Decuypere S."/>
            <person name="Clark T.G."/>
            <person name="Coombs G.H."/>
            <person name="Cotton J.A."/>
            <person name="Hilley J.D."/>
            <person name="de Doncker S."/>
            <person name="Maes I."/>
            <person name="Mottram J.C."/>
            <person name="Quail M.A."/>
            <person name="Rijal S."/>
            <person name="Sanders M."/>
            <person name="Schonian G."/>
            <person name="Stark O."/>
            <person name="Sundar S."/>
            <person name="Vanaerschot M."/>
            <person name="Hertz-Fowler C."/>
            <person name="Dujardin J.C."/>
            <person name="Berriman M."/>
        </authorList>
    </citation>
    <scope>NUCLEOTIDE SEQUENCE [LARGE SCALE GENOMIC DNA]</scope>
    <source>
        <strain evidence="10 12">BPK282A1</strain>
    </source>
</reference>
<reference evidence="10" key="2">
    <citation type="submission" date="2011-01" db="EMBL/GenBank/DDBJ databases">
        <authorList>
            <person name="Zhao B.P."/>
            <person name="Ren Z.A."/>
            <person name="Li C.D."/>
        </authorList>
    </citation>
    <scope>NUCLEOTIDE SEQUENCE</scope>
    <source>
        <strain evidence="10">BPK282A1</strain>
    </source>
</reference>
<evidence type="ECO:0000256" key="5">
    <source>
        <dbReference type="ARBA" id="ARBA00023136"/>
    </source>
</evidence>
<dbReference type="OrthoDB" id="270930at2759"/>
<dbReference type="InterPro" id="IPR039542">
    <property type="entry name" value="Erv_N"/>
</dbReference>
<dbReference type="Pfam" id="PF13850">
    <property type="entry name" value="ERGIC_N"/>
    <property type="match status" value="1"/>
</dbReference>
<dbReference type="VEuPathDB" id="TriTrypDB:LdCL_310008100"/>
<reference evidence="9" key="7">
    <citation type="submission" date="2020-06" db="EMBL/GenBank/DDBJ databases">
        <authorList>
            <person name="Camacho E."/>
            <person name="Gonzalez-de la Fuente S."/>
            <person name="Rastrojo A."/>
            <person name="Peiro-Pastor R."/>
            <person name="Solana JC."/>
            <person name="Tabera L."/>
            <person name="Gamarro F."/>
            <person name="Carrasco-Ramiro F."/>
            <person name="Requena JM."/>
            <person name="Aguado B."/>
        </authorList>
    </citation>
    <scope>NUCLEOTIDE SEQUENCE</scope>
</reference>
<dbReference type="GO" id="GO:0005783">
    <property type="term" value="C:endoplasmic reticulum"/>
    <property type="evidence" value="ECO:0007669"/>
    <property type="project" value="TreeGrafter"/>
</dbReference>
<name>A0A3S7X427_LEIDO</name>
<organism evidence="8 13">
    <name type="scientific">Leishmania donovani</name>
    <dbReference type="NCBI Taxonomy" id="5661"/>
    <lineage>
        <taxon>Eukaryota</taxon>
        <taxon>Discoba</taxon>
        <taxon>Euglenozoa</taxon>
        <taxon>Kinetoplastea</taxon>
        <taxon>Metakinetoplastina</taxon>
        <taxon>Trypanosomatida</taxon>
        <taxon>Trypanosomatidae</taxon>
        <taxon>Leishmaniinae</taxon>
        <taxon>Leishmania</taxon>
    </lineage>
</organism>
<dbReference type="KEGG" id="ldo:LDBPK_310300"/>
<dbReference type="EMBL" id="CP029530">
    <property type="protein sequence ID" value="AYU81210.1"/>
    <property type="molecule type" value="Genomic_DNA"/>
</dbReference>
<evidence type="ECO:0000259" key="7">
    <source>
        <dbReference type="Pfam" id="PF13850"/>
    </source>
</evidence>
<dbReference type="GeneID" id="13385842"/>
<evidence type="ECO:0000259" key="6">
    <source>
        <dbReference type="Pfam" id="PF07970"/>
    </source>
</evidence>
<dbReference type="RefSeq" id="XP_003863120.1">
    <property type="nucleotide sequence ID" value="XM_003863072.1"/>
</dbReference>
<dbReference type="VEuPathDB" id="TriTrypDB:LdBPK_310300.1"/>
<dbReference type="Proteomes" id="UP000008980">
    <property type="component" value="Chromosome 31"/>
</dbReference>
<dbReference type="EMBL" id="FR799618">
    <property type="protein sequence ID" value="CBZ36430.1"/>
    <property type="molecule type" value="Genomic_DNA"/>
</dbReference>
<dbReference type="EMBL" id="RHLD01000005">
    <property type="protein sequence ID" value="TPP41600.1"/>
    <property type="molecule type" value="Genomic_DNA"/>
</dbReference>
<dbReference type="OMA" id="HKCDLFR"/>
<dbReference type="InterPro" id="IPR012936">
    <property type="entry name" value="Erv_C"/>
</dbReference>
<comment type="similarity">
    <text evidence="2">Belongs to the ERGIC family.</text>
</comment>
<dbReference type="Proteomes" id="UP000601710">
    <property type="component" value="Chromosome 31"/>
</dbReference>
<feature type="domain" description="Endoplasmic reticulum vesicle transporter C-terminal" evidence="6">
    <location>
        <begin position="144"/>
        <end position="303"/>
    </location>
</feature>
<dbReference type="Proteomes" id="UP000274082">
    <property type="component" value="Chromosome 31"/>
</dbReference>
<evidence type="ECO:0000313" key="13">
    <source>
        <dbReference type="Proteomes" id="UP000274082"/>
    </source>
</evidence>
<evidence type="ECO:0000256" key="3">
    <source>
        <dbReference type="ARBA" id="ARBA00022692"/>
    </source>
</evidence>
<keyword evidence="13" id="KW-1185">Reference proteome</keyword>
<reference evidence="12" key="3">
    <citation type="submission" date="2011-02" db="EMBL/GenBank/DDBJ databases">
        <title>Whole genome sequencing of Leishmania donovani clinical lines reveals dynamic variation related to drug resistance.</title>
        <authorList>
            <person name="Downing T."/>
            <person name="Imamura H."/>
            <person name="Sanders M."/>
            <person name="Decuypere S."/>
            <person name="Hertz-Fowler C."/>
            <person name="Clark T.G."/>
            <person name="Rijal S."/>
            <person name="Sundar S."/>
            <person name="Quail M.A."/>
            <person name="De Doncker S."/>
            <person name="Maes I."/>
            <person name="Vanaerschot M."/>
            <person name="Stark O."/>
            <person name="Schonian G."/>
            <person name="Dujardin J.C."/>
            <person name="Berriman M."/>
        </authorList>
    </citation>
    <scope>NUCLEOTIDE SEQUENCE [LARGE SCALE GENOMIC DNA]</scope>
    <source>
        <strain evidence="12">BPK282A1</strain>
    </source>
</reference>
<dbReference type="AlphaFoldDB" id="A0A3S7X427"/>
<accession>A0A3S7X427</accession>
<evidence type="ECO:0000256" key="2">
    <source>
        <dbReference type="ARBA" id="ARBA00005648"/>
    </source>
</evidence>
<evidence type="ECO:0000313" key="14">
    <source>
        <dbReference type="Proteomes" id="UP000318821"/>
    </source>
</evidence>
<evidence type="ECO:0000256" key="4">
    <source>
        <dbReference type="ARBA" id="ARBA00022989"/>
    </source>
</evidence>
<keyword evidence="4" id="KW-1133">Transmembrane helix</keyword>
<dbReference type="Pfam" id="PF07970">
    <property type="entry name" value="COPIIcoated_ERV"/>
    <property type="match status" value="1"/>
</dbReference>
<dbReference type="InterPro" id="IPR045888">
    <property type="entry name" value="Erv"/>
</dbReference>
<dbReference type="Proteomes" id="UP000318821">
    <property type="component" value="Unassembled WGS sequence"/>
</dbReference>
<evidence type="ECO:0000313" key="11">
    <source>
        <dbReference type="EMBL" id="TPP41600.1"/>
    </source>
</evidence>
<evidence type="ECO:0000313" key="8">
    <source>
        <dbReference type="EMBL" id="AYU81210.1"/>
    </source>
</evidence>
<dbReference type="GO" id="GO:0030134">
    <property type="term" value="C:COPII-coated ER to Golgi transport vesicle"/>
    <property type="evidence" value="ECO:0007669"/>
    <property type="project" value="TreeGrafter"/>
</dbReference>
<proteinExistence type="inferred from homology"/>
<gene>
    <name evidence="11" type="ORF">CGC20_4050</name>
    <name evidence="10" type="ORF">LDBPK_310300</name>
    <name evidence="8" type="ORF">LdCL_310008100</name>
    <name evidence="9" type="ORF">LDHU3_31.0360</name>
</gene>
<dbReference type="PANTHER" id="PTHR10984:SF25">
    <property type="entry name" value="ENDOPLASMIC RETICULUM-GOLGI INTERMEDIATE COMPARTMENT PROTEIN 3"/>
    <property type="match status" value="1"/>
</dbReference>